<feature type="transmembrane region" description="Helical" evidence="1">
    <location>
        <begin position="21"/>
        <end position="40"/>
    </location>
</feature>
<keyword evidence="1" id="KW-0472">Membrane</keyword>
<reference evidence="3 4" key="1">
    <citation type="submission" date="2016-12" db="EMBL/GenBank/DDBJ databases">
        <title>The new phylogeny of genus Mycobacterium.</title>
        <authorList>
            <person name="Tortoli E."/>
            <person name="Trovato A."/>
            <person name="Cirillo D.M."/>
        </authorList>
    </citation>
    <scope>NUCLEOTIDE SEQUENCE [LARGE SCALE GENOMIC DNA]</scope>
    <source>
        <strain evidence="3 4">DSM 44624</strain>
    </source>
</reference>
<sequence length="79" mass="8745">MQRDGRAHEIPIPPCGESEHIVAFLQLTVFMFFIMFPLWIPVAVTVGPKVTAGVRRARGATAKRPQLRAVALPQQRPAV</sequence>
<dbReference type="Proteomes" id="UP000467379">
    <property type="component" value="Chromosome"/>
</dbReference>
<evidence type="ECO:0000313" key="5">
    <source>
        <dbReference type="Proteomes" id="UP000467379"/>
    </source>
</evidence>
<keyword evidence="1" id="KW-1133">Transmembrane helix</keyword>
<proteinExistence type="predicted"/>
<keyword evidence="1" id="KW-0812">Transmembrane</keyword>
<dbReference type="EMBL" id="AP022606">
    <property type="protein sequence ID" value="BBZ11061.1"/>
    <property type="molecule type" value="Genomic_DNA"/>
</dbReference>
<reference evidence="2" key="3">
    <citation type="submission" date="2020-02" db="EMBL/GenBank/DDBJ databases">
        <authorList>
            <person name="Matsumoto Y."/>
            <person name="Kinjo T."/>
            <person name="Motooka D."/>
            <person name="Nabeya D."/>
            <person name="Jung N."/>
            <person name="Uechi K."/>
            <person name="Horii T."/>
            <person name="Iida T."/>
            <person name="Fujita J."/>
            <person name="Nakamura S."/>
        </authorList>
    </citation>
    <scope>NUCLEOTIDE SEQUENCE</scope>
    <source>
        <strain evidence="2">JCM 12687</strain>
    </source>
</reference>
<reference evidence="2 5" key="2">
    <citation type="journal article" date="2019" name="Emerg. Microbes Infect.">
        <title>Comprehensive subspecies identification of 175 nontuberculous mycobacteria species based on 7547 genomic profiles.</title>
        <authorList>
            <person name="Matsumoto Y."/>
            <person name="Kinjo T."/>
            <person name="Motooka D."/>
            <person name="Nabeya D."/>
            <person name="Jung N."/>
            <person name="Uechi K."/>
            <person name="Horii T."/>
            <person name="Iida T."/>
            <person name="Fujita J."/>
            <person name="Nakamura S."/>
        </authorList>
    </citation>
    <scope>NUCLEOTIDE SEQUENCE [LARGE SCALE GENOMIC DNA]</scope>
    <source>
        <strain evidence="2 5">JCM 12687</strain>
    </source>
</reference>
<dbReference type="AlphaFoldDB" id="A0A7I7W304"/>
<organism evidence="3 4">
    <name type="scientific">Mycobacterium branderi</name>
    <dbReference type="NCBI Taxonomy" id="43348"/>
    <lineage>
        <taxon>Bacteria</taxon>
        <taxon>Bacillati</taxon>
        <taxon>Actinomycetota</taxon>
        <taxon>Actinomycetes</taxon>
        <taxon>Mycobacteriales</taxon>
        <taxon>Mycobacteriaceae</taxon>
        <taxon>Mycobacterium</taxon>
    </lineage>
</organism>
<name>A0A7I7W304_9MYCO</name>
<protein>
    <submittedName>
        <fullName evidence="3">Uncharacterized protein</fullName>
    </submittedName>
</protein>
<keyword evidence="5" id="KW-1185">Reference proteome</keyword>
<evidence type="ECO:0000313" key="2">
    <source>
        <dbReference type="EMBL" id="BBZ11061.1"/>
    </source>
</evidence>
<evidence type="ECO:0000313" key="3">
    <source>
        <dbReference type="EMBL" id="ORA37931.1"/>
    </source>
</evidence>
<evidence type="ECO:0000256" key="1">
    <source>
        <dbReference type="SAM" id="Phobius"/>
    </source>
</evidence>
<accession>A0A7I7W304</accession>
<gene>
    <name evidence="3" type="ORF">BST20_12480</name>
    <name evidence="2" type="ORF">MBRA_12560</name>
</gene>
<dbReference type="Proteomes" id="UP000192441">
    <property type="component" value="Unassembled WGS sequence"/>
</dbReference>
<evidence type="ECO:0000313" key="4">
    <source>
        <dbReference type="Proteomes" id="UP000192441"/>
    </source>
</evidence>
<dbReference type="EMBL" id="MVHM01000006">
    <property type="protein sequence ID" value="ORA37931.1"/>
    <property type="molecule type" value="Genomic_DNA"/>
</dbReference>